<evidence type="ECO:0000313" key="8">
    <source>
        <dbReference type="EMBL" id="KAA0974735.1"/>
    </source>
</evidence>
<evidence type="ECO:0000256" key="3">
    <source>
        <dbReference type="ARBA" id="ARBA00022741"/>
    </source>
</evidence>
<dbReference type="AlphaFoldDB" id="A0A5B0E978"/>
<dbReference type="GO" id="GO:0016301">
    <property type="term" value="F:kinase activity"/>
    <property type="evidence" value="ECO:0007669"/>
    <property type="project" value="InterPro"/>
</dbReference>
<dbReference type="Gene3D" id="3.40.50.300">
    <property type="entry name" value="P-loop containing nucleotide triphosphate hydrolases"/>
    <property type="match status" value="1"/>
</dbReference>
<reference evidence="8 9" key="1">
    <citation type="submission" date="2019-07" db="EMBL/GenBank/DDBJ databases">
        <title>Analysis of the biochemical properties, biological activity and biotechnological potential of siderophores and biosurfactants produced by Antarctic psychrotolerant bacteria.</title>
        <authorList>
            <person name="Styczynski M."/>
            <person name="Krucon T."/>
            <person name="Decewicz P."/>
            <person name="Dziewit L."/>
        </authorList>
    </citation>
    <scope>NUCLEOTIDE SEQUENCE [LARGE SCALE GENOMIC DNA]</scope>
    <source>
        <strain evidence="8 9">ANT_H27</strain>
    </source>
</reference>
<dbReference type="EMBL" id="VOBL01000017">
    <property type="protein sequence ID" value="KAA0974735.1"/>
    <property type="molecule type" value="Genomic_DNA"/>
</dbReference>
<dbReference type="InterPro" id="IPR027417">
    <property type="entry name" value="P-loop_NTPase"/>
</dbReference>
<comment type="caution">
    <text evidence="8">The sequence shown here is derived from an EMBL/GenBank/DDBJ whole genome shotgun (WGS) entry which is preliminary data.</text>
</comment>
<evidence type="ECO:0000256" key="1">
    <source>
        <dbReference type="ARBA" id="ARBA00009104"/>
    </source>
</evidence>
<comment type="catalytic activity">
    <reaction evidence="6">
        <text>UDP-N-acetyl-alpha-D-glucosamine + ATP = UDP-N-acetyl-alpha-D-glucosamine 3'-phosphate + ADP + H(+)</text>
        <dbReference type="Rhea" id="RHEA:32671"/>
        <dbReference type="ChEBI" id="CHEBI:15378"/>
        <dbReference type="ChEBI" id="CHEBI:30616"/>
        <dbReference type="ChEBI" id="CHEBI:57705"/>
        <dbReference type="ChEBI" id="CHEBI:64353"/>
        <dbReference type="ChEBI" id="CHEBI:456216"/>
        <dbReference type="EC" id="2.7.1.176"/>
    </reaction>
</comment>
<evidence type="ECO:0000256" key="2">
    <source>
        <dbReference type="ARBA" id="ARBA00011963"/>
    </source>
</evidence>
<keyword evidence="4" id="KW-0067">ATP-binding</keyword>
<organism evidence="8 9">
    <name type="scientific">Paeniglutamicibacter gangotriensis</name>
    <dbReference type="NCBI Taxonomy" id="254787"/>
    <lineage>
        <taxon>Bacteria</taxon>
        <taxon>Bacillati</taxon>
        <taxon>Actinomycetota</taxon>
        <taxon>Actinomycetes</taxon>
        <taxon>Micrococcales</taxon>
        <taxon>Micrococcaceae</taxon>
        <taxon>Paeniglutamicibacter</taxon>
    </lineage>
</organism>
<evidence type="ECO:0000256" key="6">
    <source>
        <dbReference type="ARBA" id="ARBA00048178"/>
    </source>
</evidence>
<comment type="similarity">
    <text evidence="1">Belongs to the zeta toxin family.</text>
</comment>
<feature type="domain" description="Zeta toxin" evidence="7">
    <location>
        <begin position="71"/>
        <end position="244"/>
    </location>
</feature>
<evidence type="ECO:0000259" key="7">
    <source>
        <dbReference type="Pfam" id="PF06414"/>
    </source>
</evidence>
<dbReference type="GO" id="GO:0005524">
    <property type="term" value="F:ATP binding"/>
    <property type="evidence" value="ECO:0007669"/>
    <property type="project" value="UniProtKB-KW"/>
</dbReference>
<evidence type="ECO:0000313" key="9">
    <source>
        <dbReference type="Proteomes" id="UP000323856"/>
    </source>
</evidence>
<protein>
    <recommendedName>
        <fullName evidence="5">UDP-N-acetylglucosamine kinase</fullName>
        <ecNumber evidence="2">2.7.1.176</ecNumber>
    </recommendedName>
    <alternativeName>
        <fullName evidence="5">UDP-N-acetylglucosamine kinase</fullName>
    </alternativeName>
</protein>
<keyword evidence="3" id="KW-0547">Nucleotide-binding</keyword>
<dbReference type="SUPFAM" id="SSF52540">
    <property type="entry name" value="P-loop containing nucleoside triphosphate hydrolases"/>
    <property type="match status" value="1"/>
</dbReference>
<dbReference type="OrthoDB" id="4451554at2"/>
<sequence>MSSVASDALRLVERELNELSKPGASFDRNSVLATYRPDKPVSSDRIRFQRRLIDEFLSEDGDEIEKGAEFAVLITAGPPGAGKSTRIDEFNLVEKGWRKIDADRIKLKLLAEARNSGRFDPQMSTLLADGYPVMLNELSSLVHNESVFLADQIMTRCLEAGENIVIEGTLSWEGRGPYLLEALELHDYRKVVILDVEVELATALEQAYTRWAQGRNATIEGRSTEGGRFTPSAAIASMYQGGKAISCCNRNAVDFFTDEKAASFDDIKLVVAVNDSEATVQEYQRILGEYATPEPTYLSDR</sequence>
<name>A0A5B0E978_9MICC</name>
<dbReference type="Proteomes" id="UP000323856">
    <property type="component" value="Unassembled WGS sequence"/>
</dbReference>
<evidence type="ECO:0000256" key="4">
    <source>
        <dbReference type="ARBA" id="ARBA00022840"/>
    </source>
</evidence>
<dbReference type="Pfam" id="PF06414">
    <property type="entry name" value="Zeta_toxin"/>
    <property type="match status" value="1"/>
</dbReference>
<dbReference type="InterPro" id="IPR010488">
    <property type="entry name" value="Zeta_toxin_domain"/>
</dbReference>
<evidence type="ECO:0000256" key="5">
    <source>
        <dbReference type="ARBA" id="ARBA00032897"/>
    </source>
</evidence>
<accession>A0A5B0E978</accession>
<proteinExistence type="inferred from homology"/>
<gene>
    <name evidence="8" type="ORF">FQ154_14625</name>
</gene>
<dbReference type="EC" id="2.7.1.176" evidence="2"/>